<reference evidence="1 2" key="2">
    <citation type="submission" date="2018-11" db="EMBL/GenBank/DDBJ databases">
        <authorList>
            <consortium name="Pathogen Informatics"/>
        </authorList>
    </citation>
    <scope>NUCLEOTIDE SEQUENCE [LARGE SCALE GENOMIC DNA]</scope>
</reference>
<evidence type="ECO:0000313" key="2">
    <source>
        <dbReference type="Proteomes" id="UP000274504"/>
    </source>
</evidence>
<dbReference type="Proteomes" id="UP000274504">
    <property type="component" value="Unassembled WGS sequence"/>
</dbReference>
<sequence length="188" mass="21227">MRRSGKGVVGGGEKWQWLPYIPMNNDHGSVPLAVYFQGRVYVLGLYENVNMTASGQWTNLNFSSRPLTIKSMTRVGNKLFVFVSAMHGLRSGNVYSVELDGVPKVSLLEAGPCSLLVVLHLFSLSSDLATVWQMEKEEICSLRAFDDGLFKMMEAPIWTQSSILREQRPFSECCIPVNIFHEREVFMK</sequence>
<protein>
    <submittedName>
        <fullName evidence="3">F-box/kelch-repeat protein</fullName>
    </submittedName>
</protein>
<dbReference type="WBParaSite" id="HDID_0001006001-mRNA-1">
    <property type="protein sequence ID" value="HDID_0001006001-mRNA-1"/>
    <property type="gene ID" value="HDID_0001006001"/>
</dbReference>
<gene>
    <name evidence="1" type="ORF">HDID_LOCUS10058</name>
</gene>
<name>A0A0R3SWJ5_HYMDI</name>
<evidence type="ECO:0000313" key="1">
    <source>
        <dbReference type="EMBL" id="VDL62611.1"/>
    </source>
</evidence>
<evidence type="ECO:0000313" key="3">
    <source>
        <dbReference type="WBParaSite" id="HDID_0001006001-mRNA-1"/>
    </source>
</evidence>
<organism evidence="3">
    <name type="scientific">Hymenolepis diminuta</name>
    <name type="common">Rat tapeworm</name>
    <dbReference type="NCBI Taxonomy" id="6216"/>
    <lineage>
        <taxon>Eukaryota</taxon>
        <taxon>Metazoa</taxon>
        <taxon>Spiralia</taxon>
        <taxon>Lophotrochozoa</taxon>
        <taxon>Platyhelminthes</taxon>
        <taxon>Cestoda</taxon>
        <taxon>Eucestoda</taxon>
        <taxon>Cyclophyllidea</taxon>
        <taxon>Hymenolepididae</taxon>
        <taxon>Hymenolepis</taxon>
    </lineage>
</organism>
<proteinExistence type="predicted"/>
<dbReference type="AlphaFoldDB" id="A0A0R3SWJ5"/>
<accession>A0A0R3SWJ5</accession>
<dbReference type="EMBL" id="UYSG01011508">
    <property type="protein sequence ID" value="VDL62611.1"/>
    <property type="molecule type" value="Genomic_DNA"/>
</dbReference>
<reference evidence="3" key="1">
    <citation type="submission" date="2017-02" db="UniProtKB">
        <authorList>
            <consortium name="WormBaseParasite"/>
        </authorList>
    </citation>
    <scope>IDENTIFICATION</scope>
</reference>